<evidence type="ECO:0000313" key="4">
    <source>
        <dbReference type="EMBL" id="KAA1130425.1"/>
    </source>
</evidence>
<dbReference type="EMBL" id="VDEP01000010">
    <property type="protein sequence ID" value="KAA1137241.1"/>
    <property type="molecule type" value="Genomic_DNA"/>
</dbReference>
<dbReference type="Proteomes" id="UP000324748">
    <property type="component" value="Unassembled WGS sequence"/>
</dbReference>
<evidence type="ECO:0000313" key="7">
    <source>
        <dbReference type="Proteomes" id="UP000325313"/>
    </source>
</evidence>
<feature type="signal peptide" evidence="2">
    <location>
        <begin position="1"/>
        <end position="23"/>
    </location>
</feature>
<dbReference type="EMBL" id="VDEP01000109">
    <property type="protein sequence ID" value="KAA1130425.1"/>
    <property type="molecule type" value="Genomic_DNA"/>
</dbReference>
<feature type="chain" id="PRO_5036366672" evidence="2">
    <location>
        <begin position="24"/>
        <end position="142"/>
    </location>
</feature>
<name>A0A5B0RZI8_PUCGR</name>
<dbReference type="Proteomes" id="UP000325313">
    <property type="component" value="Unassembled WGS sequence"/>
</dbReference>
<keyword evidence="2" id="KW-0732">Signal</keyword>
<proteinExistence type="predicted"/>
<dbReference type="EMBL" id="VSWC01000003">
    <property type="protein sequence ID" value="KAA1116197.1"/>
    <property type="molecule type" value="Genomic_DNA"/>
</dbReference>
<evidence type="ECO:0000313" key="6">
    <source>
        <dbReference type="Proteomes" id="UP000324748"/>
    </source>
</evidence>
<keyword evidence="6" id="KW-1185">Reference proteome</keyword>
<dbReference type="AlphaFoldDB" id="A0A5B0RZI8"/>
<accession>A0A5B0RZI8</accession>
<evidence type="ECO:0000313" key="5">
    <source>
        <dbReference type="EMBL" id="KAA1137241.1"/>
    </source>
</evidence>
<evidence type="ECO:0000313" key="3">
    <source>
        <dbReference type="EMBL" id="KAA1116197.1"/>
    </source>
</evidence>
<sequence>MHLFPIRFAKATLLALMWDCTSCGLSLSSNSGIPCGVCQVAALEMRIEISELVATDLKPTGEIIWRSCGTLHPEMEVSCGTRCQVAKYKCINCQVLAFVTLGTYCREHSTPPICYEDENERKSKRKQQLALQKPGEKRKRGG</sequence>
<reference evidence="6 7" key="1">
    <citation type="submission" date="2019-05" db="EMBL/GenBank/DDBJ databases">
        <title>Emergence of the Ug99 lineage of the wheat stem rust pathogen through somatic hybridization.</title>
        <authorList>
            <person name="Li F."/>
            <person name="Upadhyaya N.M."/>
            <person name="Sperschneider J."/>
            <person name="Matny O."/>
            <person name="Nguyen-Phuc H."/>
            <person name="Mago R."/>
            <person name="Raley C."/>
            <person name="Miller M.E."/>
            <person name="Silverstein K.A.T."/>
            <person name="Henningsen E."/>
            <person name="Hirsch C.D."/>
            <person name="Visser B."/>
            <person name="Pretorius Z.A."/>
            <person name="Steffenson B.J."/>
            <person name="Schwessinger B."/>
            <person name="Dodds P.N."/>
            <person name="Figueroa M."/>
        </authorList>
    </citation>
    <scope>NUCLEOTIDE SEQUENCE [LARGE SCALE GENOMIC DNA]</scope>
    <source>
        <strain evidence="3">21-0</strain>
        <strain evidence="4 7">Ug99</strain>
    </source>
</reference>
<protein>
    <submittedName>
        <fullName evidence="4">Uncharacterized protein</fullName>
    </submittedName>
</protein>
<comment type="caution">
    <text evidence="4">The sequence shown here is derived from an EMBL/GenBank/DDBJ whole genome shotgun (WGS) entry which is preliminary data.</text>
</comment>
<organism evidence="4 7">
    <name type="scientific">Puccinia graminis f. sp. tritici</name>
    <dbReference type="NCBI Taxonomy" id="56615"/>
    <lineage>
        <taxon>Eukaryota</taxon>
        <taxon>Fungi</taxon>
        <taxon>Dikarya</taxon>
        <taxon>Basidiomycota</taxon>
        <taxon>Pucciniomycotina</taxon>
        <taxon>Pucciniomycetes</taxon>
        <taxon>Pucciniales</taxon>
        <taxon>Pucciniaceae</taxon>
        <taxon>Puccinia</taxon>
    </lineage>
</organism>
<evidence type="ECO:0000256" key="2">
    <source>
        <dbReference type="SAM" id="SignalP"/>
    </source>
</evidence>
<gene>
    <name evidence="3" type="ORF">PGT21_004427</name>
    <name evidence="5" type="ORF">PGTUg99_010402</name>
    <name evidence="4" type="ORF">PGTUg99_017080</name>
</gene>
<feature type="region of interest" description="Disordered" evidence="1">
    <location>
        <begin position="117"/>
        <end position="142"/>
    </location>
</feature>
<evidence type="ECO:0000256" key="1">
    <source>
        <dbReference type="SAM" id="MobiDB-lite"/>
    </source>
</evidence>